<organism evidence="1 2">
    <name type="scientific">Colletotrichum truncatum</name>
    <name type="common">Anthracnose fungus</name>
    <name type="synonym">Colletotrichum capsici</name>
    <dbReference type="NCBI Taxonomy" id="5467"/>
    <lineage>
        <taxon>Eukaryota</taxon>
        <taxon>Fungi</taxon>
        <taxon>Dikarya</taxon>
        <taxon>Ascomycota</taxon>
        <taxon>Pezizomycotina</taxon>
        <taxon>Sordariomycetes</taxon>
        <taxon>Hypocreomycetidae</taxon>
        <taxon>Glomerellales</taxon>
        <taxon>Glomerellaceae</taxon>
        <taxon>Colletotrichum</taxon>
        <taxon>Colletotrichum truncatum species complex</taxon>
    </lineage>
</organism>
<comment type="caution">
    <text evidence="1">The sequence shown here is derived from an EMBL/GenBank/DDBJ whole genome shotgun (WGS) entry which is preliminary data.</text>
</comment>
<keyword evidence="2" id="KW-1185">Reference proteome</keyword>
<sequence>MSRKPKSTHQGWLENAQRIWRTPGRAPQKSRRSRNIISQCRRLPHINSSTRGPPIISTSGLTTHCRLRLIISALHPSVVDYYNTTMTRFKTPRKRRSEPSKPSSPGQPRPTCPYPALHLLSPANGQILRLHSKRERRDRRCEKERKNHDKQEKGACIGTAQPKEQTTVFPIPHFVIPCHLNAIPLRSSPG</sequence>
<evidence type="ECO:0000313" key="1">
    <source>
        <dbReference type="EMBL" id="KAL0943809.1"/>
    </source>
</evidence>
<protein>
    <submittedName>
        <fullName evidence="1">Uncharacterized protein</fullName>
    </submittedName>
</protein>
<proteinExistence type="predicted"/>
<dbReference type="EMBL" id="VUJX02000001">
    <property type="protein sequence ID" value="KAL0943809.1"/>
    <property type="molecule type" value="Genomic_DNA"/>
</dbReference>
<reference evidence="1 2" key="1">
    <citation type="journal article" date="2020" name="Phytopathology">
        <title>Genome Sequence Resources of Colletotrichum truncatum, C. plurivorum, C. musicola, and C. sojae: Four Species Pathogenic to Soybean (Glycine max).</title>
        <authorList>
            <person name="Rogerio F."/>
            <person name="Boufleur T.R."/>
            <person name="Ciampi-Guillardi M."/>
            <person name="Sukno S.A."/>
            <person name="Thon M.R."/>
            <person name="Massola Junior N.S."/>
            <person name="Baroncelli R."/>
        </authorList>
    </citation>
    <scope>NUCLEOTIDE SEQUENCE [LARGE SCALE GENOMIC DNA]</scope>
    <source>
        <strain evidence="1 2">CMES1059</strain>
    </source>
</reference>
<evidence type="ECO:0000313" key="2">
    <source>
        <dbReference type="Proteomes" id="UP000805649"/>
    </source>
</evidence>
<gene>
    <name evidence="1" type="ORF">CTRU02_201696</name>
</gene>
<name>A0ACC3ZI94_COLTU</name>
<accession>A0ACC3ZI94</accession>
<dbReference type="Proteomes" id="UP000805649">
    <property type="component" value="Unassembled WGS sequence"/>
</dbReference>